<keyword evidence="5" id="KW-0408">Iron</keyword>
<evidence type="ECO:0000256" key="2">
    <source>
        <dbReference type="ARBA" id="ARBA00022485"/>
    </source>
</evidence>
<dbReference type="InterPro" id="IPR014116">
    <property type="entry name" value="Cyt_c_oxidase_cbb3_FixG"/>
</dbReference>
<keyword evidence="7" id="KW-1133">Transmembrane helix</keyword>
<dbReference type="RefSeq" id="WP_269579030.1">
    <property type="nucleotide sequence ID" value="NZ_CP114588.1"/>
</dbReference>
<keyword evidence="4" id="KW-0249">Electron transport</keyword>
<reference evidence="9" key="1">
    <citation type="submission" date="2022-09" db="EMBL/GenBank/DDBJ databases">
        <authorList>
            <person name="Li Z.-J."/>
        </authorList>
    </citation>
    <scope>NUCLEOTIDE SEQUENCE</scope>
    <source>
        <strain evidence="9">TGB11</strain>
    </source>
</reference>
<dbReference type="Pfam" id="PF12801">
    <property type="entry name" value="Fer4_5"/>
    <property type="match status" value="1"/>
</dbReference>
<dbReference type="AlphaFoldDB" id="A0AA47KKP2"/>
<accession>A0AA47KKP2</accession>
<keyword evidence="2" id="KW-0004">4Fe-4S</keyword>
<dbReference type="SUPFAM" id="SSF54862">
    <property type="entry name" value="4Fe-4S ferredoxins"/>
    <property type="match status" value="1"/>
</dbReference>
<evidence type="ECO:0000256" key="1">
    <source>
        <dbReference type="ARBA" id="ARBA00022448"/>
    </source>
</evidence>
<keyword evidence="7" id="KW-0472">Membrane</keyword>
<evidence type="ECO:0000256" key="5">
    <source>
        <dbReference type="ARBA" id="ARBA00023004"/>
    </source>
</evidence>
<gene>
    <name evidence="9" type="primary">ccoG</name>
    <name evidence="9" type="ORF">N8M53_12725</name>
</gene>
<dbReference type="PANTHER" id="PTHR30176">
    <property type="entry name" value="FERREDOXIN-TYPE PROTEIN NAPH"/>
    <property type="match status" value="1"/>
</dbReference>
<evidence type="ECO:0000256" key="4">
    <source>
        <dbReference type="ARBA" id="ARBA00022982"/>
    </source>
</evidence>
<dbReference type="GO" id="GO:0005886">
    <property type="term" value="C:plasma membrane"/>
    <property type="evidence" value="ECO:0007669"/>
    <property type="project" value="TreeGrafter"/>
</dbReference>
<dbReference type="GO" id="GO:0051539">
    <property type="term" value="F:4 iron, 4 sulfur cluster binding"/>
    <property type="evidence" value="ECO:0007669"/>
    <property type="project" value="UniProtKB-KW"/>
</dbReference>
<keyword evidence="7" id="KW-0812">Transmembrane</keyword>
<evidence type="ECO:0000313" key="9">
    <source>
        <dbReference type="EMBL" id="WBA08623.1"/>
    </source>
</evidence>
<feature type="transmembrane region" description="Helical" evidence="7">
    <location>
        <begin position="199"/>
        <end position="218"/>
    </location>
</feature>
<feature type="transmembrane region" description="Helical" evidence="7">
    <location>
        <begin position="93"/>
        <end position="114"/>
    </location>
</feature>
<evidence type="ECO:0000256" key="7">
    <source>
        <dbReference type="SAM" id="Phobius"/>
    </source>
</evidence>
<protein>
    <submittedName>
        <fullName evidence="9">Cytochrome c oxidase accessory protein CcoG</fullName>
    </submittedName>
</protein>
<feature type="transmembrane region" description="Helical" evidence="7">
    <location>
        <begin position="49"/>
        <end position="66"/>
    </location>
</feature>
<dbReference type="Proteomes" id="UP001164748">
    <property type="component" value="Chromosome"/>
</dbReference>
<keyword evidence="1" id="KW-0813">Transport</keyword>
<evidence type="ECO:0000256" key="6">
    <source>
        <dbReference type="ARBA" id="ARBA00023014"/>
    </source>
</evidence>
<dbReference type="Gene3D" id="2.60.40.10">
    <property type="entry name" value="Immunoglobulins"/>
    <property type="match status" value="1"/>
</dbReference>
<dbReference type="InterPro" id="IPR017896">
    <property type="entry name" value="4Fe4S_Fe-S-bd"/>
</dbReference>
<organism evidence="9 10">
    <name type="scientific">Salinivibrio kushneri</name>
    <dbReference type="NCBI Taxonomy" id="1908198"/>
    <lineage>
        <taxon>Bacteria</taxon>
        <taxon>Pseudomonadati</taxon>
        <taxon>Pseudomonadota</taxon>
        <taxon>Gammaproteobacteria</taxon>
        <taxon>Vibrionales</taxon>
        <taxon>Vibrionaceae</taxon>
        <taxon>Salinivibrio</taxon>
    </lineage>
</organism>
<sequence>MSDKKINVKDVTAKEYNPKTHKGADDRFNPSNRIYVRAVKGYYQRMRRYMGWFFMLVFLAIPWIPYQGRQAILLDIGNQKFTFFGTTLWPQDLTLLAALLMLAAFGLFFITTFLGRVWCGYLCPQTVWTFLFIWFEEKLEGAANKRRKQDSLKLTPELAARKTAKHAAWWAISLITGMTFVGYFVPMRELAIDLVTFDTSFWVGFWVIFFAACTYGNAGWMRSIMCIHMCPYARFQSAMFDKDTFIVGYDAKRGEKRGPRPRKKDPKELGLGDCIDCNLCVQVCPTGIDIRDGLQYECINCGACIDACDETMDRMGYERGLISYTTEHKLEGKKTAVMRPKLLGYGVVMTIVTAMFIYLAMSVMPMELDVIRDRNQLYRINNQGLVENTYTLKILNKTQSDETYQLSVNGLNDVEWHGPQMVNVQAGEVFSLPISLAVDTYEMEQRIADITFVMERESGEEQKVVTAESRFITDL</sequence>
<dbReference type="Pfam" id="PF13746">
    <property type="entry name" value="Fer4_18"/>
    <property type="match status" value="1"/>
</dbReference>
<name>A0AA47KKP2_9GAMM</name>
<keyword evidence="3" id="KW-0479">Metal-binding</keyword>
<dbReference type="InterPro" id="IPR051684">
    <property type="entry name" value="Electron_Trans/Redox"/>
</dbReference>
<feature type="transmembrane region" description="Helical" evidence="7">
    <location>
        <begin position="167"/>
        <end position="187"/>
    </location>
</feature>
<dbReference type="PROSITE" id="PS00198">
    <property type="entry name" value="4FE4S_FER_1"/>
    <property type="match status" value="1"/>
</dbReference>
<dbReference type="EMBL" id="CP114588">
    <property type="protein sequence ID" value="WBA08623.1"/>
    <property type="molecule type" value="Genomic_DNA"/>
</dbReference>
<proteinExistence type="predicted"/>
<dbReference type="PANTHER" id="PTHR30176:SF3">
    <property type="entry name" value="FERREDOXIN-TYPE PROTEIN NAPH"/>
    <property type="match status" value="1"/>
</dbReference>
<evidence type="ECO:0000313" key="10">
    <source>
        <dbReference type="Proteomes" id="UP001164748"/>
    </source>
</evidence>
<dbReference type="InterPro" id="IPR013783">
    <property type="entry name" value="Ig-like_fold"/>
</dbReference>
<dbReference type="InterPro" id="IPR032879">
    <property type="entry name" value="FixG_C"/>
</dbReference>
<evidence type="ECO:0000259" key="8">
    <source>
        <dbReference type="PROSITE" id="PS51379"/>
    </source>
</evidence>
<evidence type="ECO:0000256" key="3">
    <source>
        <dbReference type="ARBA" id="ARBA00022723"/>
    </source>
</evidence>
<dbReference type="GO" id="GO:0046872">
    <property type="term" value="F:metal ion binding"/>
    <property type="evidence" value="ECO:0007669"/>
    <property type="project" value="UniProtKB-KW"/>
</dbReference>
<keyword evidence="6" id="KW-0411">Iron-sulfur</keyword>
<feature type="transmembrane region" description="Helical" evidence="7">
    <location>
        <begin position="342"/>
        <end position="361"/>
    </location>
</feature>
<dbReference type="PROSITE" id="PS51379">
    <property type="entry name" value="4FE4S_FER_2"/>
    <property type="match status" value="1"/>
</dbReference>
<dbReference type="InterPro" id="IPR017900">
    <property type="entry name" value="4Fe4S_Fe_S_CS"/>
</dbReference>
<feature type="domain" description="4Fe-4S ferredoxin-type" evidence="8">
    <location>
        <begin position="265"/>
        <end position="293"/>
    </location>
</feature>
<dbReference type="Gene3D" id="3.30.70.20">
    <property type="match status" value="1"/>
</dbReference>
<dbReference type="Pfam" id="PF11614">
    <property type="entry name" value="FixG_C"/>
    <property type="match status" value="1"/>
</dbReference>
<dbReference type="NCBIfam" id="TIGR02745">
    <property type="entry name" value="ccoG_rdxA_fixG"/>
    <property type="match status" value="1"/>
</dbReference>